<dbReference type="EMBL" id="QGMZ01000060">
    <property type="protein sequence ID" value="PWR69607.1"/>
    <property type="molecule type" value="Genomic_DNA"/>
</dbReference>
<dbReference type="Proteomes" id="UP000245934">
    <property type="component" value="Unassembled WGS sequence"/>
</dbReference>
<reference evidence="1 2" key="1">
    <citation type="submission" date="2018-05" db="EMBL/GenBank/DDBJ databases">
        <title>Draft genome of Methanospirillum stamsii Pt1.</title>
        <authorList>
            <person name="Dueholm M.S."/>
            <person name="Nielsen P.H."/>
            <person name="Bakmann L.F."/>
            <person name="Otzen D.E."/>
        </authorList>
    </citation>
    <scope>NUCLEOTIDE SEQUENCE [LARGE SCALE GENOMIC DNA]</scope>
    <source>
        <strain evidence="1 2">Pt1</strain>
    </source>
</reference>
<evidence type="ECO:0000313" key="1">
    <source>
        <dbReference type="EMBL" id="PWR69607.1"/>
    </source>
</evidence>
<gene>
    <name evidence="1" type="ORF">DLD82_17415</name>
</gene>
<comment type="caution">
    <text evidence="1">The sequence shown here is derived from an EMBL/GenBank/DDBJ whole genome shotgun (WGS) entry which is preliminary data.</text>
</comment>
<dbReference type="AlphaFoldDB" id="A0A2V2N0B8"/>
<keyword evidence="2" id="KW-1185">Reference proteome</keyword>
<organism evidence="1 2">
    <name type="scientific">Methanospirillum stamsii</name>
    <dbReference type="NCBI Taxonomy" id="1277351"/>
    <lineage>
        <taxon>Archaea</taxon>
        <taxon>Methanobacteriati</taxon>
        <taxon>Methanobacteriota</taxon>
        <taxon>Stenosarchaea group</taxon>
        <taxon>Methanomicrobia</taxon>
        <taxon>Methanomicrobiales</taxon>
        <taxon>Methanospirillaceae</taxon>
        <taxon>Methanospirillum</taxon>
    </lineage>
</organism>
<dbReference type="Gene3D" id="3.40.50.11190">
    <property type="match status" value="1"/>
</dbReference>
<proteinExistence type="predicted"/>
<protein>
    <submittedName>
        <fullName evidence="1">Uncharacterized protein</fullName>
    </submittedName>
</protein>
<evidence type="ECO:0000313" key="2">
    <source>
        <dbReference type="Proteomes" id="UP000245934"/>
    </source>
</evidence>
<name>A0A2V2N0B8_9EURY</name>
<sequence>MEDGEETVGIISEMNKNPDRLIVDHYTLDERWEKHLRPYVSRIFVIDDLADRVERCWDRSIPCFS</sequence>
<dbReference type="RefSeq" id="WP_109942409.1">
    <property type="nucleotide sequence ID" value="NZ_QGMZ01000060.1"/>
</dbReference>
<accession>A0A2V2N0B8</accession>